<sequence>MQVQREQFAAAQRAALNLTGQWMAEYRGLVIGAPDSALSLVAVDGLLDTPGLRTSDQVALARHGEVGGPDYLGSRTVSLTIEVYGRDATEFDAALADVMAAFSPALPDAPFTFWFPGVAGGGRRFVSARVRKRAIPVNVEYSNHLAMVTAELYCPSPIIVTPELLSGRTSLANPDSPGGGTRTPFRFPIRFGRAAERGIVRVLNDGNFIAYPKFTVRGAVADPQIVNRRTGEALTLSYALLRDEWLDVDTYTHEVLLNGVAPRFLTSGTGNTWLTCPPGLTEFVFRGRRIGSDSGDDAELVCEWSPTWV</sequence>
<accession>A0A2A9FC31</accession>
<reference evidence="1 2" key="1">
    <citation type="submission" date="2017-10" db="EMBL/GenBank/DDBJ databases">
        <title>Sequencing the genomes of 1000 actinobacteria strains.</title>
        <authorList>
            <person name="Klenk H.-P."/>
        </authorList>
    </citation>
    <scope>NUCLEOTIDE SEQUENCE [LARGE SCALE GENOMIC DNA]</scope>
    <source>
        <strain evidence="1 2">DSM 46092</strain>
    </source>
</reference>
<proteinExistence type="predicted"/>
<protein>
    <submittedName>
        <fullName evidence="1">Phage tail protein</fullName>
    </submittedName>
</protein>
<organism evidence="1 2">
    <name type="scientific">Amycolatopsis sulphurea</name>
    <dbReference type="NCBI Taxonomy" id="76022"/>
    <lineage>
        <taxon>Bacteria</taxon>
        <taxon>Bacillati</taxon>
        <taxon>Actinomycetota</taxon>
        <taxon>Actinomycetes</taxon>
        <taxon>Pseudonocardiales</taxon>
        <taxon>Pseudonocardiaceae</taxon>
        <taxon>Amycolatopsis</taxon>
    </lineage>
</organism>
<name>A0A2A9FC31_9PSEU</name>
<dbReference type="AlphaFoldDB" id="A0A2A9FC31"/>
<keyword evidence="2" id="KW-1185">Reference proteome</keyword>
<dbReference type="EMBL" id="PDJK01000002">
    <property type="protein sequence ID" value="PFG48112.1"/>
    <property type="molecule type" value="Genomic_DNA"/>
</dbReference>
<gene>
    <name evidence="1" type="ORF">ATK36_3186</name>
</gene>
<dbReference type="RefSeq" id="WP_098512199.1">
    <property type="nucleotide sequence ID" value="NZ_JBIAKZ010000002.1"/>
</dbReference>
<comment type="caution">
    <text evidence="1">The sequence shown here is derived from an EMBL/GenBank/DDBJ whole genome shotgun (WGS) entry which is preliminary data.</text>
</comment>
<evidence type="ECO:0000313" key="1">
    <source>
        <dbReference type="EMBL" id="PFG48112.1"/>
    </source>
</evidence>
<dbReference type="Proteomes" id="UP000243542">
    <property type="component" value="Unassembled WGS sequence"/>
</dbReference>
<evidence type="ECO:0000313" key="2">
    <source>
        <dbReference type="Proteomes" id="UP000243542"/>
    </source>
</evidence>